<dbReference type="InterPro" id="IPR023298">
    <property type="entry name" value="ATPase_P-typ_TM_dom_sf"/>
</dbReference>
<dbReference type="AlphaFoldDB" id="A0AAW4PFD4"/>
<keyword evidence="3" id="KW-1003">Cell membrane</keyword>
<dbReference type="Gene3D" id="3.30.70.100">
    <property type="match status" value="1"/>
</dbReference>
<dbReference type="FunFam" id="2.70.150.10:FF:000020">
    <property type="entry name" value="Copper-exporting P-type ATPase A"/>
    <property type="match status" value="1"/>
</dbReference>
<dbReference type="SUPFAM" id="SSF56784">
    <property type="entry name" value="HAD-like"/>
    <property type="match status" value="1"/>
</dbReference>
<feature type="transmembrane region" description="Helical" evidence="11">
    <location>
        <begin position="119"/>
        <end position="138"/>
    </location>
</feature>
<dbReference type="NCBIfam" id="TIGR01525">
    <property type="entry name" value="ATPase-IB_hvy"/>
    <property type="match status" value="1"/>
</dbReference>
<dbReference type="Pfam" id="PF00403">
    <property type="entry name" value="HMA"/>
    <property type="match status" value="1"/>
</dbReference>
<proteinExistence type="inferred from homology"/>
<dbReference type="Gene3D" id="2.70.150.10">
    <property type="entry name" value="Calcium-transporting ATPase, cytoplasmic transduction domain A"/>
    <property type="match status" value="1"/>
</dbReference>
<dbReference type="InterPro" id="IPR006121">
    <property type="entry name" value="HMA_dom"/>
</dbReference>
<dbReference type="PANTHER" id="PTHR43520">
    <property type="entry name" value="ATP7, ISOFORM B"/>
    <property type="match status" value="1"/>
</dbReference>
<feature type="transmembrane region" description="Helical" evidence="11">
    <location>
        <begin position="711"/>
        <end position="731"/>
    </location>
</feature>
<organism evidence="13 14">
    <name type="scientific">Haloarcula nitratireducens</name>
    <dbReference type="NCBI Taxonomy" id="2487749"/>
    <lineage>
        <taxon>Archaea</taxon>
        <taxon>Methanobacteriati</taxon>
        <taxon>Methanobacteriota</taxon>
        <taxon>Stenosarchaea group</taxon>
        <taxon>Halobacteria</taxon>
        <taxon>Halobacteriales</taxon>
        <taxon>Haloarculaceae</taxon>
        <taxon>Haloarcula</taxon>
    </lineage>
</organism>
<dbReference type="RefSeq" id="WP_220581137.1">
    <property type="nucleotide sequence ID" value="NZ_RKLT01000008.1"/>
</dbReference>
<dbReference type="GO" id="GO:0055070">
    <property type="term" value="P:copper ion homeostasis"/>
    <property type="evidence" value="ECO:0007669"/>
    <property type="project" value="TreeGrafter"/>
</dbReference>
<dbReference type="InterPro" id="IPR044492">
    <property type="entry name" value="P_typ_ATPase_HD_dom"/>
</dbReference>
<keyword evidence="5" id="KW-0479">Metal-binding</keyword>
<dbReference type="Gene3D" id="3.40.1110.10">
    <property type="entry name" value="Calcium-transporting ATPase, cytoplasmic domain N"/>
    <property type="match status" value="1"/>
</dbReference>
<dbReference type="NCBIfam" id="TIGR01494">
    <property type="entry name" value="ATPase_P-type"/>
    <property type="match status" value="1"/>
</dbReference>
<evidence type="ECO:0000256" key="9">
    <source>
        <dbReference type="ARBA" id="ARBA00022989"/>
    </source>
</evidence>
<keyword evidence="4 11" id="KW-0812">Transmembrane</keyword>
<dbReference type="PANTHER" id="PTHR43520:SF8">
    <property type="entry name" value="P-TYPE CU(+) TRANSPORTER"/>
    <property type="match status" value="1"/>
</dbReference>
<dbReference type="GO" id="GO:0043682">
    <property type="term" value="F:P-type divalent copper transporter activity"/>
    <property type="evidence" value="ECO:0007669"/>
    <property type="project" value="TreeGrafter"/>
</dbReference>
<dbReference type="Proteomes" id="UP001430455">
    <property type="component" value="Unassembled WGS sequence"/>
</dbReference>
<evidence type="ECO:0000256" key="2">
    <source>
        <dbReference type="ARBA" id="ARBA00006024"/>
    </source>
</evidence>
<dbReference type="InterPro" id="IPR027256">
    <property type="entry name" value="P-typ_ATPase_IB"/>
</dbReference>
<gene>
    <name evidence="13" type="ORF">EGH23_16760</name>
</gene>
<keyword evidence="8" id="KW-1278">Translocase</keyword>
<dbReference type="InterPro" id="IPR036412">
    <property type="entry name" value="HAD-like_sf"/>
</dbReference>
<evidence type="ECO:0000256" key="11">
    <source>
        <dbReference type="SAM" id="Phobius"/>
    </source>
</evidence>
<evidence type="ECO:0000259" key="12">
    <source>
        <dbReference type="PROSITE" id="PS50846"/>
    </source>
</evidence>
<evidence type="ECO:0000256" key="1">
    <source>
        <dbReference type="ARBA" id="ARBA00004651"/>
    </source>
</evidence>
<keyword evidence="7" id="KW-0067">ATP-binding</keyword>
<feature type="transmembrane region" description="Helical" evidence="11">
    <location>
        <begin position="374"/>
        <end position="399"/>
    </location>
</feature>
<keyword evidence="6" id="KW-0547">Nucleotide-binding</keyword>
<dbReference type="InterPro" id="IPR059000">
    <property type="entry name" value="ATPase_P-type_domA"/>
</dbReference>
<evidence type="ECO:0000256" key="10">
    <source>
        <dbReference type="ARBA" id="ARBA00023136"/>
    </source>
</evidence>
<sequence length="758" mass="80175">MGTTHEQFNVGGMSCSFCAESIKKAYSRTDGVEDVDVSLAHEEVLVQYDDDRLSEVEVKDTLRDLGYTIRDPDKAKRYEQQQAELADGKRRLLIAGGASIVVAALMGWMILVMGRFESASPAMDLVAFGLALGTMFGPGRYIKQKAFQSLRRGIFNQHVLLEAGAFAGLLGGLLGLFVFPSFPTVHFFAVSVFITTYHILSEYTSLIVRTRASQAVQNLLDLQPDTARRVSDDGDVEEVPLDDLDVGDYVRVKPGENIPVDGEVVEGKSTVDESVATGESIPEEKAKGDGVIGGSVNETGTLLIKVTATGEDAFLNQVAREIEEARAMKPGIIQLADRVLKYFVPGVLTIAALSFLFWVVAPLAWGAAPNVQRGAFAALAVLVLGYPCALGMATPLALIRGGGKAADRGILMRSGDAFQIFPDVDHIVLDKTGTITDGEPAVSEVVAFGADEVDVLTTAASAEAFSEHPLADAILEAADEQGFEYGDPDAFDSVTGKGVRVTVASDDVLVGKPGWLSDEGIDLSKGDADIERLQGRGLTVAGVVRGGDLIGLIGIGDEVKSDAAATVQRMTEVGITPVMITGDNERTANAVAEEVSIDRVMADVLPDEKREEIGRLQDEGYRVAMVGDGINDAPALTQADIGIAIGAGTDIAIESADIVLMGDRLGGVMDAYEIGKESYRKTRQNLATAFAFNGIGVAAATTGLVHPVFAMLAMVLSVSAVLANSFAGQLLSGEGVNTKFALEERTDGERGDSQVTAD</sequence>
<evidence type="ECO:0000313" key="14">
    <source>
        <dbReference type="Proteomes" id="UP001430455"/>
    </source>
</evidence>
<dbReference type="NCBIfam" id="TIGR01511">
    <property type="entry name" value="ATPase-IB1_Cu"/>
    <property type="match status" value="1"/>
</dbReference>
<dbReference type="EMBL" id="RKLT01000008">
    <property type="protein sequence ID" value="MBX0296534.1"/>
    <property type="molecule type" value="Genomic_DNA"/>
</dbReference>
<dbReference type="GO" id="GO:0016887">
    <property type="term" value="F:ATP hydrolysis activity"/>
    <property type="evidence" value="ECO:0007669"/>
    <property type="project" value="InterPro"/>
</dbReference>
<dbReference type="SUPFAM" id="SSF55008">
    <property type="entry name" value="HMA, heavy metal-associated domain"/>
    <property type="match status" value="1"/>
</dbReference>
<comment type="caution">
    <text evidence="13">The sequence shown here is derived from an EMBL/GenBank/DDBJ whole genome shotgun (WGS) entry which is preliminary data.</text>
</comment>
<dbReference type="InterPro" id="IPR008250">
    <property type="entry name" value="ATPase_P-typ_transduc_dom_A_sf"/>
</dbReference>
<dbReference type="PRINTS" id="PR00119">
    <property type="entry name" value="CATATPASE"/>
</dbReference>
<keyword evidence="9 11" id="KW-1133">Transmembrane helix</keyword>
<keyword evidence="14" id="KW-1185">Reference proteome</keyword>
<dbReference type="Gene3D" id="3.40.50.1000">
    <property type="entry name" value="HAD superfamily/HAD-like"/>
    <property type="match status" value="1"/>
</dbReference>
<feature type="transmembrane region" description="Helical" evidence="11">
    <location>
        <begin position="686"/>
        <end position="705"/>
    </location>
</feature>
<dbReference type="PROSITE" id="PS50846">
    <property type="entry name" value="HMA_2"/>
    <property type="match status" value="1"/>
</dbReference>
<comment type="similarity">
    <text evidence="2">Belongs to the cation transport ATPase (P-type) (TC 3.A.3) family. Type IB subfamily.</text>
</comment>
<dbReference type="Pfam" id="PF00122">
    <property type="entry name" value="E1-E2_ATPase"/>
    <property type="match status" value="1"/>
</dbReference>
<dbReference type="CDD" id="cd00371">
    <property type="entry name" value="HMA"/>
    <property type="match status" value="1"/>
</dbReference>
<evidence type="ECO:0000256" key="6">
    <source>
        <dbReference type="ARBA" id="ARBA00022741"/>
    </source>
</evidence>
<evidence type="ECO:0000256" key="5">
    <source>
        <dbReference type="ARBA" id="ARBA00022723"/>
    </source>
</evidence>
<evidence type="ECO:0000256" key="7">
    <source>
        <dbReference type="ARBA" id="ARBA00022840"/>
    </source>
</evidence>
<feature type="transmembrane region" description="Helical" evidence="11">
    <location>
        <begin position="342"/>
        <end position="368"/>
    </location>
</feature>
<dbReference type="InterPro" id="IPR023299">
    <property type="entry name" value="ATPase_P-typ_cyto_dom_N"/>
</dbReference>
<feature type="transmembrane region" description="Helical" evidence="11">
    <location>
        <begin position="92"/>
        <end position="113"/>
    </location>
</feature>
<dbReference type="SUPFAM" id="SSF81665">
    <property type="entry name" value="Calcium ATPase, transmembrane domain M"/>
    <property type="match status" value="1"/>
</dbReference>
<dbReference type="SFLD" id="SFLDS00003">
    <property type="entry name" value="Haloacid_Dehalogenase"/>
    <property type="match status" value="1"/>
</dbReference>
<comment type="subcellular location">
    <subcellularLocation>
        <location evidence="1">Cell membrane</location>
        <topology evidence="1">Multi-pass membrane protein</topology>
    </subcellularLocation>
</comment>
<evidence type="ECO:0000313" key="13">
    <source>
        <dbReference type="EMBL" id="MBX0296534.1"/>
    </source>
</evidence>
<evidence type="ECO:0000256" key="4">
    <source>
        <dbReference type="ARBA" id="ARBA00022692"/>
    </source>
</evidence>
<feature type="transmembrane region" description="Helical" evidence="11">
    <location>
        <begin position="159"/>
        <end position="179"/>
    </location>
</feature>
<keyword evidence="10 11" id="KW-0472">Membrane</keyword>
<dbReference type="InterPro" id="IPR018303">
    <property type="entry name" value="ATPase_P-typ_P_site"/>
</dbReference>
<protein>
    <submittedName>
        <fullName evidence="13">Cation-translocating P-type ATPase</fullName>
    </submittedName>
</protein>
<name>A0AAW4PFD4_9EURY</name>
<accession>A0AAW4PFD4</accession>
<dbReference type="InterPro" id="IPR023214">
    <property type="entry name" value="HAD_sf"/>
</dbReference>
<feature type="transmembrane region" description="Helical" evidence="11">
    <location>
        <begin position="185"/>
        <end position="208"/>
    </location>
</feature>
<evidence type="ECO:0000256" key="8">
    <source>
        <dbReference type="ARBA" id="ARBA00022967"/>
    </source>
</evidence>
<reference evidence="13 14" key="1">
    <citation type="submission" date="2021-06" db="EMBL/GenBank/DDBJ databases">
        <title>Halomicroarcula sp. a new haloarchaeum isolated from saline soil.</title>
        <authorList>
            <person name="Duran-Viseras A."/>
            <person name="Sanchez-Porro C."/>
            <person name="Ventosa A."/>
        </authorList>
    </citation>
    <scope>NUCLEOTIDE SEQUENCE [LARGE SCALE GENOMIC DNA]</scope>
    <source>
        <strain evidence="13 14">F27</strain>
    </source>
</reference>
<dbReference type="SFLD" id="SFLDG00002">
    <property type="entry name" value="C1.7:_P-type_atpase_like"/>
    <property type="match status" value="1"/>
</dbReference>
<dbReference type="Pfam" id="PF00702">
    <property type="entry name" value="Hydrolase"/>
    <property type="match status" value="1"/>
</dbReference>
<dbReference type="GO" id="GO:0005524">
    <property type="term" value="F:ATP binding"/>
    <property type="evidence" value="ECO:0007669"/>
    <property type="project" value="UniProtKB-KW"/>
</dbReference>
<feature type="domain" description="HMA" evidence="12">
    <location>
        <begin position="4"/>
        <end position="70"/>
    </location>
</feature>
<dbReference type="SUPFAM" id="SSF81653">
    <property type="entry name" value="Calcium ATPase, transduction domain A"/>
    <property type="match status" value="1"/>
</dbReference>
<evidence type="ECO:0000256" key="3">
    <source>
        <dbReference type="ARBA" id="ARBA00022475"/>
    </source>
</evidence>
<dbReference type="InterPro" id="IPR001757">
    <property type="entry name" value="P_typ_ATPase"/>
</dbReference>
<dbReference type="PROSITE" id="PS00154">
    <property type="entry name" value="ATPASE_E1_E2"/>
    <property type="match status" value="1"/>
</dbReference>
<dbReference type="GO" id="GO:0005507">
    <property type="term" value="F:copper ion binding"/>
    <property type="evidence" value="ECO:0007669"/>
    <property type="project" value="TreeGrafter"/>
</dbReference>
<dbReference type="InterPro" id="IPR036163">
    <property type="entry name" value="HMA_dom_sf"/>
</dbReference>
<dbReference type="SFLD" id="SFLDF00027">
    <property type="entry name" value="p-type_atpase"/>
    <property type="match status" value="1"/>
</dbReference>
<dbReference type="GO" id="GO:0005886">
    <property type="term" value="C:plasma membrane"/>
    <property type="evidence" value="ECO:0007669"/>
    <property type="project" value="UniProtKB-SubCell"/>
</dbReference>